<dbReference type="Gene3D" id="3.60.130.10">
    <property type="entry name" value="Clavaminate synthase-like"/>
    <property type="match status" value="1"/>
</dbReference>
<dbReference type="InterPro" id="IPR003819">
    <property type="entry name" value="TauD/TfdA-like"/>
</dbReference>
<dbReference type="GeneID" id="100371779"/>
<sequence>MFTASRILPHVGKWTVRHQSRQLSSTGPVYVRAAFVHRELLDTHGTKPGRLAGREWLPGASSPDNRFPEFISPPSKNFPAVYEAKYTDTSIPPSDWAKVAKEVIDANLTEYGAILFRGMPINGGDRFSQFLVDLGYETMGYEGGLAVRQKVAPGVLTASDDLPEVTIQPHNEMGYRKTFPKKLFFSCEIAPEPGCGGETGITRVKDIEAKLKPEVKEKFRKLGINYHFYLHSIENSRYKSWQETFFTENKSDVEKYMDRMNYEHKWQDDGAVSYWYTLPAFTKHHKTGEELWFNHVHRHHSTNLAEHPKYADEPDLPPLRFPYHTGYGDGTELEPEVLQHLRDVIWQVSVGFQLQKSDIIVFDNMLVQHSRLGFTGKRKLLAAMTTD</sequence>
<dbReference type="PANTHER" id="PTHR10696">
    <property type="entry name" value="GAMMA-BUTYROBETAINE HYDROXYLASE-RELATED"/>
    <property type="match status" value="1"/>
</dbReference>
<keyword evidence="1" id="KW-0560">Oxidoreductase</keyword>
<evidence type="ECO:0000313" key="3">
    <source>
        <dbReference type="Proteomes" id="UP000694865"/>
    </source>
</evidence>
<dbReference type="RefSeq" id="XP_002737284.1">
    <property type="nucleotide sequence ID" value="XM_002737238.1"/>
</dbReference>
<dbReference type="Proteomes" id="UP000694865">
    <property type="component" value="Unplaced"/>
</dbReference>
<dbReference type="InterPro" id="IPR050411">
    <property type="entry name" value="AlphaKG_dependent_hydroxylases"/>
</dbReference>
<dbReference type="PANTHER" id="PTHR10696:SF21">
    <property type="entry name" value="TAUD_TFDA-LIKE DOMAIN-CONTAINING PROTEIN"/>
    <property type="match status" value="1"/>
</dbReference>
<evidence type="ECO:0000259" key="2">
    <source>
        <dbReference type="Pfam" id="PF02668"/>
    </source>
</evidence>
<dbReference type="SUPFAM" id="SSF51197">
    <property type="entry name" value="Clavaminate synthase-like"/>
    <property type="match status" value="1"/>
</dbReference>
<name>A0ABM0GTY0_SACKO</name>
<reference evidence="4" key="1">
    <citation type="submission" date="2025-08" db="UniProtKB">
        <authorList>
            <consortium name="RefSeq"/>
        </authorList>
    </citation>
    <scope>IDENTIFICATION</scope>
    <source>
        <tissue evidence="4">Testes</tissue>
    </source>
</reference>
<evidence type="ECO:0000256" key="1">
    <source>
        <dbReference type="ARBA" id="ARBA00023002"/>
    </source>
</evidence>
<feature type="domain" description="TauD/TfdA-like" evidence="2">
    <location>
        <begin position="90"/>
        <end position="383"/>
    </location>
</feature>
<evidence type="ECO:0000313" key="4">
    <source>
        <dbReference type="RefSeq" id="XP_002737284.1"/>
    </source>
</evidence>
<keyword evidence="3" id="KW-1185">Reference proteome</keyword>
<dbReference type="InterPro" id="IPR042098">
    <property type="entry name" value="TauD-like_sf"/>
</dbReference>
<protein>
    <submittedName>
        <fullName evidence="4">Clavaminate synthase-like protein At3g21360-like</fullName>
    </submittedName>
</protein>
<gene>
    <name evidence="4" type="primary">LOC100371779</name>
</gene>
<dbReference type="Pfam" id="PF02668">
    <property type="entry name" value="TauD"/>
    <property type="match status" value="1"/>
</dbReference>
<proteinExistence type="predicted"/>
<organism evidence="3 4">
    <name type="scientific">Saccoglossus kowalevskii</name>
    <name type="common">Acorn worm</name>
    <dbReference type="NCBI Taxonomy" id="10224"/>
    <lineage>
        <taxon>Eukaryota</taxon>
        <taxon>Metazoa</taxon>
        <taxon>Hemichordata</taxon>
        <taxon>Enteropneusta</taxon>
        <taxon>Harrimaniidae</taxon>
        <taxon>Saccoglossus</taxon>
    </lineage>
</organism>
<accession>A0ABM0GTY0</accession>